<keyword evidence="4" id="KW-1185">Reference proteome</keyword>
<evidence type="ECO:0000313" key="4">
    <source>
        <dbReference type="Proteomes" id="UP000315995"/>
    </source>
</evidence>
<proteinExistence type="predicted"/>
<feature type="compositionally biased region" description="Low complexity" evidence="1">
    <location>
        <begin position="317"/>
        <end position="327"/>
    </location>
</feature>
<feature type="signal peptide" evidence="2">
    <location>
        <begin position="1"/>
        <end position="20"/>
    </location>
</feature>
<gene>
    <name evidence="3" type="ORF">FIV42_19635</name>
</gene>
<dbReference type="Proteomes" id="UP000315995">
    <property type="component" value="Chromosome"/>
</dbReference>
<protein>
    <recommendedName>
        <fullName evidence="5">CAP domain-containing protein</fullName>
    </recommendedName>
</protein>
<feature type="compositionally biased region" description="Acidic residues" evidence="1">
    <location>
        <begin position="338"/>
        <end position="356"/>
    </location>
</feature>
<dbReference type="PROSITE" id="PS51257">
    <property type="entry name" value="PROKAR_LIPOPROTEIN"/>
    <property type="match status" value="1"/>
</dbReference>
<organism evidence="3 4">
    <name type="scientific">Persicimonas caeni</name>
    <dbReference type="NCBI Taxonomy" id="2292766"/>
    <lineage>
        <taxon>Bacteria</taxon>
        <taxon>Deltaproteobacteria</taxon>
        <taxon>Bradymonadales</taxon>
        <taxon>Bradymonadaceae</taxon>
        <taxon>Persicimonas</taxon>
    </lineage>
</organism>
<reference evidence="3 4" key="1">
    <citation type="submission" date="2019-06" db="EMBL/GenBank/DDBJ databases">
        <title>Persicimonas caeni gen. nov., sp. nov., a predatory bacterium isolated from solar saltern.</title>
        <authorList>
            <person name="Wang S."/>
        </authorList>
    </citation>
    <scope>NUCLEOTIDE SEQUENCE [LARGE SCALE GENOMIC DNA]</scope>
    <source>
        <strain evidence="3 4">YN101</strain>
    </source>
</reference>
<feature type="region of interest" description="Disordered" evidence="1">
    <location>
        <begin position="310"/>
        <end position="363"/>
    </location>
</feature>
<evidence type="ECO:0000256" key="1">
    <source>
        <dbReference type="SAM" id="MobiDB-lite"/>
    </source>
</evidence>
<evidence type="ECO:0008006" key="5">
    <source>
        <dbReference type="Google" id="ProtNLM"/>
    </source>
</evidence>
<dbReference type="AlphaFoldDB" id="A0A4Y6PX88"/>
<accession>A0A4Y6PX88</accession>
<keyword evidence="2" id="KW-0732">Signal</keyword>
<evidence type="ECO:0000313" key="3">
    <source>
        <dbReference type="EMBL" id="QDG52873.1"/>
    </source>
</evidence>
<sequence>MKYCISIFVALASVALSGCAQEKLEIKNPFPTRQELVQISAKSVELDAVEQPEVAQVETWELTGPLPDQIGYRAHTPADAVEEAFYNAIGSDTKTLQGSESMHCAAREVGHFVLEHDKLPYESLQQFIFARCGVMTTAHGVQYRTRPGATQADGIAQAEGAVESVRKHADQVQHTVDAGFWRGQKGDQVIFVTTTGRKIVELQPTPMEAAPGGKVVLQGRVLLPKMSYAYGLINQGDFGYERCKTDPSVPMPAFRIECAANTADELAYFQLAAKAKSSVMARSLLVQLVWPGGELSKVYRSPATRRALVKAQREQRAAASRAEAQQEGGKPAAGSELEGGEQDGSEQDGSEQEGGEQAEQAQAVEPVPLVASSGGASGDFPDYFVTLLNKVREEANMNPVDHAAKQSASIQSVTKQYIAANREDDEATANKLIMGVMAGWDVDGPVVDAGISSSWIMSRDPVQLLESMLETPGGRQTLMDPMASQVALGIHDHETSMSSIVASYAFVPDEHPNRRTKRVLDALEEQREAFGSRAPKEDSRLRSVSRKLAEKIEKGDVGVVEARDLLMDRVSQRYRKPVYGSAFVTHSLDEIDFPKQLLTPKNLPVSIIVAPFTKKGFPWTMYAVVIVFPQQPKANIAGL</sequence>
<name>A0A4Y6PX88_PERCE</name>
<feature type="chain" id="PRO_5030106616" description="CAP domain-containing protein" evidence="2">
    <location>
        <begin position="21"/>
        <end position="639"/>
    </location>
</feature>
<accession>A0A5B8Y824</accession>
<evidence type="ECO:0000256" key="2">
    <source>
        <dbReference type="SAM" id="SignalP"/>
    </source>
</evidence>
<dbReference type="RefSeq" id="WP_141199334.1">
    <property type="nucleotide sequence ID" value="NZ_CP041186.1"/>
</dbReference>
<dbReference type="OrthoDB" id="5516006at2"/>
<dbReference type="EMBL" id="CP041186">
    <property type="protein sequence ID" value="QDG52873.1"/>
    <property type="molecule type" value="Genomic_DNA"/>
</dbReference>